<dbReference type="STRING" id="36849.OXPF_40600"/>
<protein>
    <submittedName>
        <fullName evidence="3">Spore cortex-lytic enzyme</fullName>
    </submittedName>
</protein>
<evidence type="ECO:0000256" key="1">
    <source>
        <dbReference type="SAM" id="SignalP"/>
    </source>
</evidence>
<dbReference type="InterPro" id="IPR011105">
    <property type="entry name" value="Cell_wall_hydrolase_SleB"/>
</dbReference>
<dbReference type="SUPFAM" id="SSF47090">
    <property type="entry name" value="PGBD-like"/>
    <property type="match status" value="1"/>
</dbReference>
<dbReference type="InterPro" id="IPR018392">
    <property type="entry name" value="LysM"/>
</dbReference>
<evidence type="ECO:0000259" key="2">
    <source>
        <dbReference type="PROSITE" id="PS51782"/>
    </source>
</evidence>
<dbReference type="SUPFAM" id="SSF54106">
    <property type="entry name" value="LysM domain"/>
    <property type="match status" value="1"/>
</dbReference>
<dbReference type="InterPro" id="IPR042047">
    <property type="entry name" value="SleB_dom1"/>
</dbReference>
<organism evidence="3 4">
    <name type="scientific">Oxobacter pfennigii</name>
    <dbReference type="NCBI Taxonomy" id="36849"/>
    <lineage>
        <taxon>Bacteria</taxon>
        <taxon>Bacillati</taxon>
        <taxon>Bacillota</taxon>
        <taxon>Clostridia</taxon>
        <taxon>Eubacteriales</taxon>
        <taxon>Clostridiaceae</taxon>
        <taxon>Oxobacter</taxon>
    </lineage>
</organism>
<feature type="domain" description="LysM" evidence="2">
    <location>
        <begin position="97"/>
        <end position="140"/>
    </location>
</feature>
<dbReference type="PANTHER" id="PTHR33734">
    <property type="entry name" value="LYSM DOMAIN-CONTAINING GPI-ANCHORED PROTEIN 2"/>
    <property type="match status" value="1"/>
</dbReference>
<name>A0A0P8WJE9_9CLOT</name>
<dbReference type="InterPro" id="IPR036365">
    <property type="entry name" value="PGBD-like_sf"/>
</dbReference>
<dbReference type="EMBL" id="LKET01000068">
    <property type="protein sequence ID" value="KPU42275.1"/>
    <property type="molecule type" value="Genomic_DNA"/>
</dbReference>
<dbReference type="Gene3D" id="1.10.10.2520">
    <property type="entry name" value="Cell wall hydrolase SleB, domain 1"/>
    <property type="match status" value="1"/>
</dbReference>
<feature type="signal peptide" evidence="1">
    <location>
        <begin position="1"/>
        <end position="21"/>
    </location>
</feature>
<dbReference type="PANTHER" id="PTHR33734:SF22">
    <property type="entry name" value="MEMBRANE-BOUND LYTIC MUREIN TRANSGLYCOSYLASE D"/>
    <property type="match status" value="1"/>
</dbReference>
<dbReference type="AlphaFoldDB" id="A0A0P8WJE9"/>
<dbReference type="Gene3D" id="1.10.101.10">
    <property type="entry name" value="PGBD-like superfamily/PGBD"/>
    <property type="match status" value="1"/>
</dbReference>
<reference evidence="3 4" key="1">
    <citation type="submission" date="2015-09" db="EMBL/GenBank/DDBJ databases">
        <title>Genome sequence of Oxobacter pfennigii DSM 3222.</title>
        <authorList>
            <person name="Poehlein A."/>
            <person name="Bengelsdorf F.R."/>
            <person name="Schiel-Bengelsdorf B."/>
            <person name="Duerre P."/>
            <person name="Daniel R."/>
        </authorList>
    </citation>
    <scope>NUCLEOTIDE SEQUENCE [LARGE SCALE GENOMIC DNA]</scope>
    <source>
        <strain evidence="3 4">DSM 3222</strain>
    </source>
</reference>
<dbReference type="InterPro" id="IPR036366">
    <property type="entry name" value="PGBDSf"/>
</dbReference>
<dbReference type="PROSITE" id="PS51782">
    <property type="entry name" value="LYSM"/>
    <property type="match status" value="1"/>
</dbReference>
<comment type="caution">
    <text evidence="3">The sequence shown here is derived from an EMBL/GenBank/DDBJ whole genome shotgun (WGS) entry which is preliminary data.</text>
</comment>
<dbReference type="Pfam" id="PF01471">
    <property type="entry name" value="PG_binding_1"/>
    <property type="match status" value="1"/>
</dbReference>
<dbReference type="InterPro" id="IPR002477">
    <property type="entry name" value="Peptidoglycan-bd-like"/>
</dbReference>
<dbReference type="Proteomes" id="UP000050326">
    <property type="component" value="Unassembled WGS sequence"/>
</dbReference>
<dbReference type="GO" id="GO:0008932">
    <property type="term" value="F:lytic endotransglycosylase activity"/>
    <property type="evidence" value="ECO:0007669"/>
    <property type="project" value="TreeGrafter"/>
</dbReference>
<evidence type="ECO:0000313" key="3">
    <source>
        <dbReference type="EMBL" id="KPU42275.1"/>
    </source>
</evidence>
<accession>A0A0P8WJE9</accession>
<keyword evidence="1" id="KW-0732">Signal</keyword>
<dbReference type="SMART" id="SM00257">
    <property type="entry name" value="LysM"/>
    <property type="match status" value="1"/>
</dbReference>
<dbReference type="Gene3D" id="3.10.350.10">
    <property type="entry name" value="LysM domain"/>
    <property type="match status" value="1"/>
</dbReference>
<proteinExistence type="predicted"/>
<keyword evidence="4" id="KW-1185">Reference proteome</keyword>
<gene>
    <name evidence="3" type="primary">sleB_4</name>
    <name evidence="3" type="ORF">OXPF_40600</name>
</gene>
<dbReference type="GO" id="GO:0016787">
    <property type="term" value="F:hydrolase activity"/>
    <property type="evidence" value="ECO:0007669"/>
    <property type="project" value="InterPro"/>
</dbReference>
<evidence type="ECO:0000313" key="4">
    <source>
        <dbReference type="Proteomes" id="UP000050326"/>
    </source>
</evidence>
<dbReference type="CDD" id="cd00118">
    <property type="entry name" value="LysM"/>
    <property type="match status" value="1"/>
</dbReference>
<sequence>MSMMIALALTAPVLFNGHAFAASTLAVKSTGAEVLKLQENLKALGYFNGSNPTGNYGTLTRFSVMKFQAANGLSTDGIAGPATLSKVDTLIGGKSQDLYTVNEGDTLWIISQKYGTTSDRLKIINSLAGDTIYPGQKLSTLDEAKTVSEAASVTAEVSEENIYWLARIIESEASGEPYLGKVAVGNVILNRMESKDFPDTIKEVIFDDYKGIPQFSPVADGTIYNTPGTDSIKAAKEALSGSRPVGNATYFFNPDKSAGEWIVKNKTYLTRIGEHVFYQ</sequence>
<dbReference type="Gene3D" id="6.20.240.60">
    <property type="match status" value="1"/>
</dbReference>
<feature type="chain" id="PRO_5006153362" evidence="1">
    <location>
        <begin position="22"/>
        <end position="279"/>
    </location>
</feature>
<dbReference type="PATRIC" id="fig|36849.3.peg.4291"/>
<dbReference type="InterPro" id="IPR036779">
    <property type="entry name" value="LysM_dom_sf"/>
</dbReference>
<dbReference type="Pfam" id="PF07486">
    <property type="entry name" value="Hydrolase_2"/>
    <property type="match status" value="1"/>
</dbReference>
<dbReference type="Pfam" id="PF01476">
    <property type="entry name" value="LysM"/>
    <property type="match status" value="1"/>
</dbReference>